<accession>A0ABV7YSY9</accession>
<keyword evidence="1" id="KW-0732">Signal</keyword>
<evidence type="ECO:0008006" key="4">
    <source>
        <dbReference type="Google" id="ProtNLM"/>
    </source>
</evidence>
<organism evidence="2 3">
    <name type="scientific">Lacihabitans lacunae</name>
    <dbReference type="NCBI Taxonomy" id="1028214"/>
    <lineage>
        <taxon>Bacteria</taxon>
        <taxon>Pseudomonadati</taxon>
        <taxon>Bacteroidota</taxon>
        <taxon>Cytophagia</taxon>
        <taxon>Cytophagales</taxon>
        <taxon>Leadbetterellaceae</taxon>
        <taxon>Lacihabitans</taxon>
    </lineage>
</organism>
<reference evidence="3" key="1">
    <citation type="journal article" date="2019" name="Int. J. Syst. Evol. Microbiol.">
        <title>The Global Catalogue of Microorganisms (GCM) 10K type strain sequencing project: providing services to taxonomists for standard genome sequencing and annotation.</title>
        <authorList>
            <consortium name="The Broad Institute Genomics Platform"/>
            <consortium name="The Broad Institute Genome Sequencing Center for Infectious Disease"/>
            <person name="Wu L."/>
            <person name="Ma J."/>
        </authorList>
    </citation>
    <scope>NUCLEOTIDE SEQUENCE [LARGE SCALE GENOMIC DNA]</scope>
    <source>
        <strain evidence="3">CECT 7956</strain>
    </source>
</reference>
<dbReference type="EMBL" id="JBHRYQ010000001">
    <property type="protein sequence ID" value="MFC3809181.1"/>
    <property type="molecule type" value="Genomic_DNA"/>
</dbReference>
<dbReference type="Proteomes" id="UP001595616">
    <property type="component" value="Unassembled WGS sequence"/>
</dbReference>
<evidence type="ECO:0000313" key="3">
    <source>
        <dbReference type="Proteomes" id="UP001595616"/>
    </source>
</evidence>
<gene>
    <name evidence="2" type="ORF">ACFOOI_00825</name>
</gene>
<protein>
    <recommendedName>
        <fullName evidence="4">DUF3575 domain-containing protein</fullName>
    </recommendedName>
</protein>
<feature type="chain" id="PRO_5045141153" description="DUF3575 domain-containing protein" evidence="1">
    <location>
        <begin position="20"/>
        <end position="258"/>
    </location>
</feature>
<sequence>MQKIVFCLILIACSITVFGQEQPKNSIKFNVVGPLSQLYSFQYERALNDKWAFNNTFFYRQKSLIPFGVPIDTLAKRHGVGLTGIKFEYIFMNEARVGVMGYSPEIRKYFGENKNRWFVSVFGQFEKFDMTVPASLAIKYQGLFLDAKSPVDFTFRANSIGLLVGKQFRWSNFGVDFVIIGPHLGFANTFNATATNEVLGKLSEDEKTYLKDKIIERFGLSNNYFSLNITDEKAEIKSIRSIPYFSIRGAGLNLFYRF</sequence>
<feature type="signal peptide" evidence="1">
    <location>
        <begin position="1"/>
        <end position="19"/>
    </location>
</feature>
<name>A0ABV7YSY9_9BACT</name>
<dbReference type="Pfam" id="PF12099">
    <property type="entry name" value="DUF3575"/>
    <property type="match status" value="1"/>
</dbReference>
<dbReference type="RefSeq" id="WP_379833885.1">
    <property type="nucleotide sequence ID" value="NZ_JBHRYQ010000001.1"/>
</dbReference>
<proteinExistence type="predicted"/>
<evidence type="ECO:0000313" key="2">
    <source>
        <dbReference type="EMBL" id="MFC3809181.1"/>
    </source>
</evidence>
<comment type="caution">
    <text evidence="2">The sequence shown here is derived from an EMBL/GenBank/DDBJ whole genome shotgun (WGS) entry which is preliminary data.</text>
</comment>
<keyword evidence="3" id="KW-1185">Reference proteome</keyword>
<evidence type="ECO:0000256" key="1">
    <source>
        <dbReference type="SAM" id="SignalP"/>
    </source>
</evidence>
<dbReference type="InterPro" id="IPR021958">
    <property type="entry name" value="DUF3575"/>
</dbReference>